<keyword evidence="3" id="KW-0597">Phosphoprotein</keyword>
<dbReference type="SUPFAM" id="SSF55874">
    <property type="entry name" value="ATPase domain of HSP90 chaperone/DNA topoisomerase II/histidine kinase"/>
    <property type="match status" value="1"/>
</dbReference>
<keyword evidence="6 11" id="KW-0418">Kinase</keyword>
<name>A0A562WSS8_9BACT</name>
<dbReference type="EC" id="2.7.13.3" evidence="2"/>
<dbReference type="RefSeq" id="WP_145016958.1">
    <property type="nucleotide sequence ID" value="NZ_VLLN01000001.1"/>
</dbReference>
<protein>
    <recommendedName>
        <fullName evidence="2">histidine kinase</fullName>
        <ecNumber evidence="2">2.7.13.3</ecNumber>
    </recommendedName>
</protein>
<organism evidence="11 12">
    <name type="scientific">Geobacter argillaceus</name>
    <dbReference type="NCBI Taxonomy" id="345631"/>
    <lineage>
        <taxon>Bacteria</taxon>
        <taxon>Pseudomonadati</taxon>
        <taxon>Thermodesulfobacteriota</taxon>
        <taxon>Desulfuromonadia</taxon>
        <taxon>Geobacterales</taxon>
        <taxon>Geobacteraceae</taxon>
        <taxon>Geobacter</taxon>
    </lineage>
</organism>
<feature type="domain" description="Histidine kinase" evidence="10">
    <location>
        <begin position="592"/>
        <end position="803"/>
    </location>
</feature>
<keyword evidence="9" id="KW-0175">Coiled coil</keyword>
<dbReference type="Pfam" id="PF00512">
    <property type="entry name" value="HisKA"/>
    <property type="match status" value="1"/>
</dbReference>
<dbReference type="PANTHER" id="PTHR43065">
    <property type="entry name" value="SENSOR HISTIDINE KINASE"/>
    <property type="match status" value="1"/>
</dbReference>
<evidence type="ECO:0000256" key="7">
    <source>
        <dbReference type="ARBA" id="ARBA00022840"/>
    </source>
</evidence>
<dbReference type="Proteomes" id="UP000319449">
    <property type="component" value="Unassembled WGS sequence"/>
</dbReference>
<dbReference type="SMART" id="SM00065">
    <property type="entry name" value="GAF"/>
    <property type="match status" value="1"/>
</dbReference>
<evidence type="ECO:0000256" key="5">
    <source>
        <dbReference type="ARBA" id="ARBA00022741"/>
    </source>
</evidence>
<evidence type="ECO:0000256" key="9">
    <source>
        <dbReference type="SAM" id="Coils"/>
    </source>
</evidence>
<dbReference type="GO" id="GO:0005524">
    <property type="term" value="F:ATP binding"/>
    <property type="evidence" value="ECO:0007669"/>
    <property type="project" value="UniProtKB-KW"/>
</dbReference>
<keyword evidence="12" id="KW-1185">Reference proteome</keyword>
<dbReference type="SMART" id="SM00387">
    <property type="entry name" value="HATPase_c"/>
    <property type="match status" value="1"/>
</dbReference>
<dbReference type="SUPFAM" id="SSF55781">
    <property type="entry name" value="GAF domain-like"/>
    <property type="match status" value="1"/>
</dbReference>
<evidence type="ECO:0000313" key="11">
    <source>
        <dbReference type="EMBL" id="TWJ33406.1"/>
    </source>
</evidence>
<dbReference type="Gene3D" id="3.30.565.10">
    <property type="entry name" value="Histidine kinase-like ATPase, C-terminal domain"/>
    <property type="match status" value="1"/>
</dbReference>
<dbReference type="SUPFAM" id="SSF47384">
    <property type="entry name" value="Homodimeric domain of signal transducing histidine kinase"/>
    <property type="match status" value="1"/>
</dbReference>
<dbReference type="Gene3D" id="1.10.287.130">
    <property type="match status" value="1"/>
</dbReference>
<dbReference type="PRINTS" id="PR00344">
    <property type="entry name" value="BCTRLSENSOR"/>
</dbReference>
<evidence type="ECO:0000256" key="1">
    <source>
        <dbReference type="ARBA" id="ARBA00000085"/>
    </source>
</evidence>
<evidence type="ECO:0000256" key="8">
    <source>
        <dbReference type="ARBA" id="ARBA00023012"/>
    </source>
</evidence>
<keyword evidence="5" id="KW-0547">Nucleotide-binding</keyword>
<sequence>MRRPHAEKPLQSFAELIAASETWLVRRLLKYAEERGYTPFTPPLEEAWRSSISGLSNGMLTSIRQHPSPPPITPEIDRDDPSVAFGVLEAKRHRQRGVTVAMFFGLMKYFRRSYLDLIDEMKAETERLGCRHFIDHYFDRVELGFLGEWEQTTADAYIAELQDANRDLIHEKNRYLTTFESLPTPAILYDKAFRPINLNLAAAQLLEELPTPGGRYYGRPTEQDAASQLFKKIRPHLSMLLNAEPITLMLETRQGVRQYQVFGRELLDFSKQLIGMVLIFSDISELKHAEETLRVLFEEEEKRVKNRTAELLRLNQKLTLEVKERRRAELEIQRLNSGLEKRVAKRTEELRKVSEENNQKLQELSLLHRLSSPILATVRVDKLAHLILTALTAGPSPVFERAMLFMINERSGILQGMLGVDRGTSIDLPFPTKPDLGHPTPWDLDDARLACQRESELCSQVKKVRIELDKTKNISSRAVLEKRIFYIPDAVNDKRVNPAIINNFSIRSFAVAPLQTKDRVFGVVFVDNPDSGKAITREDLRFLQLFTSQAGIAIENSLLYGSLEEANRRLREAQDQLLHGERLATIGEMAASIAHELKGPLVSIGGFARRLGRKMNKDSVEAQYAETIVNEVKRLEKLLSDTLSFSRKATICYDRCDITDVVEDALTIVMPLLERSALKVVKAYPRKSIHLFADCQQLKQIFINLFSNANEAMQNKGELHIAISGSTLHGKPAVAVKVGDTGSGIPTDAINKIFNSFYTTKLDGTGLGLPIASRIVANHGGKIQVKSQPGVGTDFTVILPLNH</sequence>
<dbReference type="Pfam" id="PF02518">
    <property type="entry name" value="HATPase_c"/>
    <property type="match status" value="1"/>
</dbReference>
<keyword evidence="7" id="KW-0067">ATP-binding</keyword>
<dbReference type="SMART" id="SM00388">
    <property type="entry name" value="HisKA"/>
    <property type="match status" value="1"/>
</dbReference>
<dbReference type="PANTHER" id="PTHR43065:SF10">
    <property type="entry name" value="PEROXIDE STRESS-ACTIVATED HISTIDINE KINASE MAK3"/>
    <property type="match status" value="1"/>
</dbReference>
<dbReference type="InterPro" id="IPR003594">
    <property type="entry name" value="HATPase_dom"/>
</dbReference>
<dbReference type="InterPro" id="IPR005467">
    <property type="entry name" value="His_kinase_dom"/>
</dbReference>
<gene>
    <name evidence="11" type="ORF">JN12_00078</name>
</gene>
<keyword evidence="8" id="KW-0902">Two-component regulatory system</keyword>
<dbReference type="GO" id="GO:0000155">
    <property type="term" value="F:phosphorelay sensor kinase activity"/>
    <property type="evidence" value="ECO:0007669"/>
    <property type="project" value="InterPro"/>
</dbReference>
<dbReference type="InterPro" id="IPR036097">
    <property type="entry name" value="HisK_dim/P_sf"/>
</dbReference>
<dbReference type="CDD" id="cd00082">
    <property type="entry name" value="HisKA"/>
    <property type="match status" value="1"/>
</dbReference>
<dbReference type="InterPro" id="IPR029016">
    <property type="entry name" value="GAF-like_dom_sf"/>
</dbReference>
<dbReference type="EMBL" id="VLLN01000001">
    <property type="protein sequence ID" value="TWJ33406.1"/>
    <property type="molecule type" value="Genomic_DNA"/>
</dbReference>
<dbReference type="Gene3D" id="3.30.450.20">
    <property type="entry name" value="PAS domain"/>
    <property type="match status" value="1"/>
</dbReference>
<dbReference type="InterPro" id="IPR003661">
    <property type="entry name" value="HisK_dim/P_dom"/>
</dbReference>
<evidence type="ECO:0000256" key="2">
    <source>
        <dbReference type="ARBA" id="ARBA00012438"/>
    </source>
</evidence>
<dbReference type="Pfam" id="PF01590">
    <property type="entry name" value="GAF"/>
    <property type="match status" value="1"/>
</dbReference>
<feature type="coiled-coil region" evidence="9">
    <location>
        <begin position="297"/>
        <end position="364"/>
    </location>
</feature>
<reference evidence="11 12" key="1">
    <citation type="submission" date="2019-07" db="EMBL/GenBank/DDBJ databases">
        <title>Genomic Encyclopedia of Archaeal and Bacterial Type Strains, Phase II (KMG-II): from individual species to whole genera.</title>
        <authorList>
            <person name="Goeker M."/>
        </authorList>
    </citation>
    <scope>NUCLEOTIDE SEQUENCE [LARGE SCALE GENOMIC DNA]</scope>
    <source>
        <strain evidence="11 12">ATCC BAA-1139</strain>
    </source>
</reference>
<evidence type="ECO:0000313" key="12">
    <source>
        <dbReference type="Proteomes" id="UP000319449"/>
    </source>
</evidence>
<accession>A0A562WSS8</accession>
<evidence type="ECO:0000256" key="3">
    <source>
        <dbReference type="ARBA" id="ARBA00022553"/>
    </source>
</evidence>
<dbReference type="InterPro" id="IPR004358">
    <property type="entry name" value="Sig_transdc_His_kin-like_C"/>
</dbReference>
<dbReference type="InterPro" id="IPR003018">
    <property type="entry name" value="GAF"/>
</dbReference>
<comment type="catalytic activity">
    <reaction evidence="1">
        <text>ATP + protein L-histidine = ADP + protein N-phospho-L-histidine.</text>
        <dbReference type="EC" id="2.7.13.3"/>
    </reaction>
</comment>
<evidence type="ECO:0000256" key="4">
    <source>
        <dbReference type="ARBA" id="ARBA00022679"/>
    </source>
</evidence>
<dbReference type="AlphaFoldDB" id="A0A562WSS8"/>
<evidence type="ECO:0000256" key="6">
    <source>
        <dbReference type="ARBA" id="ARBA00022777"/>
    </source>
</evidence>
<comment type="caution">
    <text evidence="11">The sequence shown here is derived from an EMBL/GenBank/DDBJ whole genome shotgun (WGS) entry which is preliminary data.</text>
</comment>
<dbReference type="Gene3D" id="3.30.450.40">
    <property type="match status" value="1"/>
</dbReference>
<keyword evidence="4" id="KW-0808">Transferase</keyword>
<dbReference type="InterPro" id="IPR036890">
    <property type="entry name" value="HATPase_C_sf"/>
</dbReference>
<dbReference type="PROSITE" id="PS50109">
    <property type="entry name" value="HIS_KIN"/>
    <property type="match status" value="1"/>
</dbReference>
<feature type="coiled-coil region" evidence="9">
    <location>
        <begin position="556"/>
        <end position="583"/>
    </location>
</feature>
<evidence type="ECO:0000259" key="10">
    <source>
        <dbReference type="PROSITE" id="PS50109"/>
    </source>
</evidence>
<dbReference type="OrthoDB" id="9760427at2"/>
<proteinExistence type="predicted"/>